<dbReference type="SMART" id="SM00587">
    <property type="entry name" value="CHK"/>
    <property type="match status" value="1"/>
</dbReference>
<dbReference type="Gene3D" id="3.90.1200.10">
    <property type="match status" value="1"/>
</dbReference>
<dbReference type="Pfam" id="PF02958">
    <property type="entry name" value="EcKL"/>
    <property type="match status" value="2"/>
</dbReference>
<dbReference type="InterPro" id="IPR011009">
    <property type="entry name" value="Kinase-like_dom_sf"/>
</dbReference>
<protein>
    <submittedName>
        <fullName evidence="2">Phosphotransferase</fullName>
    </submittedName>
</protein>
<dbReference type="InterPro" id="IPR015897">
    <property type="entry name" value="CHK_kinase-like"/>
</dbReference>
<dbReference type="AlphaFoldDB" id="A0A934VQJ3"/>
<dbReference type="RefSeq" id="WP_200354775.1">
    <property type="nucleotide sequence ID" value="NZ_JAENIL010000010.1"/>
</dbReference>
<accession>A0A934VQJ3</accession>
<dbReference type="EMBL" id="JAENIL010000010">
    <property type="protein sequence ID" value="MBK1876559.1"/>
    <property type="molecule type" value="Genomic_DNA"/>
</dbReference>
<gene>
    <name evidence="2" type="ORF">JIN87_06750</name>
</gene>
<dbReference type="PANTHER" id="PTHR11012:SF30">
    <property type="entry name" value="PROTEIN KINASE-LIKE DOMAIN-CONTAINING"/>
    <property type="match status" value="1"/>
</dbReference>
<dbReference type="Proteomes" id="UP000617628">
    <property type="component" value="Unassembled WGS sequence"/>
</dbReference>
<sequence>MKDRFKEKVCRALGASDLREVSMIQSLWSGYGKIARYEVLNGGVDTVVVKLVRLPNEADHPRGWNTDLSHERKVRSYDVETCWYGRYAEQAGDVARLPKCFATDSEGAEVMIALEDLDAAGFLERRTAADLGDMRLCLEWLAAFHASFLGQEPEGLWENGTYWHLDTRPEELEVLDDLPLKAAASEIDRILKECRWKSFVHGDAKLANFCFRGDGKGVAAVDFQYVGGGCGMKDVAYFIGSCLNDTDCERLEDTLLDLYFSALRRALDACGKGDCFSEVELEWRAMYPIAWTDFHRFLKGWSPGHWKVHSYSERLAREVVSGLRG</sequence>
<evidence type="ECO:0000313" key="3">
    <source>
        <dbReference type="Proteomes" id="UP000617628"/>
    </source>
</evidence>
<evidence type="ECO:0000313" key="2">
    <source>
        <dbReference type="EMBL" id="MBK1876559.1"/>
    </source>
</evidence>
<dbReference type="InterPro" id="IPR004119">
    <property type="entry name" value="EcKL"/>
</dbReference>
<organism evidence="2 3">
    <name type="scientific">Pelagicoccus mobilis</name>
    <dbReference type="NCBI Taxonomy" id="415221"/>
    <lineage>
        <taxon>Bacteria</taxon>
        <taxon>Pseudomonadati</taxon>
        <taxon>Verrucomicrobiota</taxon>
        <taxon>Opitutia</taxon>
        <taxon>Puniceicoccales</taxon>
        <taxon>Pelagicoccaceae</taxon>
        <taxon>Pelagicoccus</taxon>
    </lineage>
</organism>
<comment type="caution">
    <text evidence="2">The sequence shown here is derived from an EMBL/GenBank/DDBJ whole genome shotgun (WGS) entry which is preliminary data.</text>
</comment>
<keyword evidence="3" id="KW-1185">Reference proteome</keyword>
<feature type="domain" description="CHK kinase-like" evidence="1">
    <location>
        <begin position="112"/>
        <end position="269"/>
    </location>
</feature>
<dbReference type="SUPFAM" id="SSF56112">
    <property type="entry name" value="Protein kinase-like (PK-like)"/>
    <property type="match status" value="1"/>
</dbReference>
<reference evidence="2" key="1">
    <citation type="submission" date="2021-01" db="EMBL/GenBank/DDBJ databases">
        <title>Modified the classification status of verrucomicrobia.</title>
        <authorList>
            <person name="Feng X."/>
        </authorList>
    </citation>
    <scope>NUCLEOTIDE SEQUENCE</scope>
    <source>
        <strain evidence="2">KCTC 13126</strain>
    </source>
</reference>
<dbReference type="PANTHER" id="PTHR11012">
    <property type="entry name" value="PROTEIN KINASE-LIKE DOMAIN-CONTAINING"/>
    <property type="match status" value="1"/>
</dbReference>
<name>A0A934VQJ3_9BACT</name>
<evidence type="ECO:0000259" key="1">
    <source>
        <dbReference type="SMART" id="SM00587"/>
    </source>
</evidence>
<proteinExistence type="predicted"/>